<dbReference type="InterPro" id="IPR020843">
    <property type="entry name" value="ER"/>
</dbReference>
<evidence type="ECO:0000313" key="3">
    <source>
        <dbReference type="Proteomes" id="UP000714275"/>
    </source>
</evidence>
<dbReference type="Gene3D" id="3.40.50.720">
    <property type="entry name" value="NAD(P)-binding Rossmann-like Domain"/>
    <property type="match status" value="1"/>
</dbReference>
<dbReference type="CDD" id="cd08249">
    <property type="entry name" value="enoyl_reductase_like"/>
    <property type="match status" value="1"/>
</dbReference>
<dbReference type="InterPro" id="IPR013154">
    <property type="entry name" value="ADH-like_N"/>
</dbReference>
<dbReference type="SUPFAM" id="SSF51735">
    <property type="entry name" value="NAD(P)-binding Rossmann-fold domains"/>
    <property type="match status" value="1"/>
</dbReference>
<dbReference type="Gene3D" id="3.90.180.10">
    <property type="entry name" value="Medium-chain alcohol dehydrogenases, catalytic domain"/>
    <property type="match status" value="1"/>
</dbReference>
<dbReference type="Pfam" id="PF00107">
    <property type="entry name" value="ADH_zinc_N"/>
    <property type="match status" value="1"/>
</dbReference>
<dbReference type="Pfam" id="PF08240">
    <property type="entry name" value="ADH_N"/>
    <property type="match status" value="1"/>
</dbReference>
<comment type="caution">
    <text evidence="2">The sequence shown here is derived from an EMBL/GenBank/DDBJ whole genome shotgun (WGS) entry which is preliminary data.</text>
</comment>
<sequence length="348" mass="37740">MFDTKQQNALFLQSKQGQFAVGLHSIPKPGKDELLIQVFSAALNPIDYKIQERGGFVKNYPAVLGEDIAGMVNEVGEGVHNFVKGDRVFTHGQFSNDRSAFQQFTLGVADFTAKIPDNLGYDDAATIPLALDTASTGLYNSNKYGLGLTPPWAKNGMGMYSGTPIVILGGASAVGSYAIQLARLSGFSPIITTASPSHKEHLESLGATYVFNRDLPADELKTLVSNSTSGPIKYVYDAISLPETQQVGWSLLGEKGCMVLTLPASVKEEEGKERTTIMTFGSPHADENKPLCRESWAILSKWLEAGTIKPHRYEVLPNGLEGIIEGLERMKKGQVHGEKLVAHPQDTK</sequence>
<protein>
    <submittedName>
        <fullName evidence="2">Chaperonin 10-like protein</fullName>
    </submittedName>
</protein>
<organism evidence="2 3">
    <name type="scientific">Suillus placidus</name>
    <dbReference type="NCBI Taxonomy" id="48579"/>
    <lineage>
        <taxon>Eukaryota</taxon>
        <taxon>Fungi</taxon>
        <taxon>Dikarya</taxon>
        <taxon>Basidiomycota</taxon>
        <taxon>Agaricomycotina</taxon>
        <taxon>Agaricomycetes</taxon>
        <taxon>Agaricomycetidae</taxon>
        <taxon>Boletales</taxon>
        <taxon>Suillineae</taxon>
        <taxon>Suillaceae</taxon>
        <taxon>Suillus</taxon>
    </lineage>
</organism>
<dbReference type="InterPro" id="IPR047122">
    <property type="entry name" value="Trans-enoyl_RdTase-like"/>
</dbReference>
<dbReference type="InterPro" id="IPR013149">
    <property type="entry name" value="ADH-like_C"/>
</dbReference>
<dbReference type="OrthoDB" id="3233595at2759"/>
<dbReference type="PANTHER" id="PTHR45348:SF2">
    <property type="entry name" value="ZINC-TYPE ALCOHOL DEHYDROGENASE-LIKE PROTEIN C2E1P3.01"/>
    <property type="match status" value="1"/>
</dbReference>
<accession>A0A9P7D1V2</accession>
<dbReference type="InterPro" id="IPR011032">
    <property type="entry name" value="GroES-like_sf"/>
</dbReference>
<evidence type="ECO:0000259" key="1">
    <source>
        <dbReference type="SMART" id="SM00829"/>
    </source>
</evidence>
<keyword evidence="3" id="KW-1185">Reference proteome</keyword>
<reference evidence="2" key="1">
    <citation type="journal article" date="2020" name="New Phytol.">
        <title>Comparative genomics reveals dynamic genome evolution in host specialist ectomycorrhizal fungi.</title>
        <authorList>
            <person name="Lofgren L.A."/>
            <person name="Nguyen N.H."/>
            <person name="Vilgalys R."/>
            <person name="Ruytinx J."/>
            <person name="Liao H.L."/>
            <person name="Branco S."/>
            <person name="Kuo A."/>
            <person name="LaButti K."/>
            <person name="Lipzen A."/>
            <person name="Andreopoulos W."/>
            <person name="Pangilinan J."/>
            <person name="Riley R."/>
            <person name="Hundley H."/>
            <person name="Na H."/>
            <person name="Barry K."/>
            <person name="Grigoriev I.V."/>
            <person name="Stajich J.E."/>
            <person name="Kennedy P.G."/>
        </authorList>
    </citation>
    <scope>NUCLEOTIDE SEQUENCE</scope>
    <source>
        <strain evidence="2">DOB743</strain>
    </source>
</reference>
<dbReference type="AlphaFoldDB" id="A0A9P7D1V2"/>
<dbReference type="InterPro" id="IPR036291">
    <property type="entry name" value="NAD(P)-bd_dom_sf"/>
</dbReference>
<dbReference type="EMBL" id="JABBWD010000030">
    <property type="protein sequence ID" value="KAG1775967.1"/>
    <property type="molecule type" value="Genomic_DNA"/>
</dbReference>
<dbReference type="SMART" id="SM00829">
    <property type="entry name" value="PKS_ER"/>
    <property type="match status" value="1"/>
</dbReference>
<gene>
    <name evidence="2" type="ORF">EV702DRAFT_1114010</name>
</gene>
<dbReference type="Proteomes" id="UP000714275">
    <property type="component" value="Unassembled WGS sequence"/>
</dbReference>
<proteinExistence type="predicted"/>
<dbReference type="GO" id="GO:0016651">
    <property type="term" value="F:oxidoreductase activity, acting on NAD(P)H"/>
    <property type="evidence" value="ECO:0007669"/>
    <property type="project" value="InterPro"/>
</dbReference>
<feature type="domain" description="Enoyl reductase (ER)" evidence="1">
    <location>
        <begin position="17"/>
        <end position="342"/>
    </location>
</feature>
<name>A0A9P7D1V2_9AGAM</name>
<dbReference type="PANTHER" id="PTHR45348">
    <property type="entry name" value="HYPOTHETICAL OXIDOREDUCTASE (EUROFUNG)"/>
    <property type="match status" value="1"/>
</dbReference>
<dbReference type="SUPFAM" id="SSF50129">
    <property type="entry name" value="GroES-like"/>
    <property type="match status" value="1"/>
</dbReference>
<evidence type="ECO:0000313" key="2">
    <source>
        <dbReference type="EMBL" id="KAG1775967.1"/>
    </source>
</evidence>